<name>A0AAJ7XDV7_PETMA</name>
<evidence type="ECO:0000256" key="6">
    <source>
        <dbReference type="ARBA" id="ARBA00022692"/>
    </source>
</evidence>
<dbReference type="RefSeq" id="XP_032830557.1">
    <property type="nucleotide sequence ID" value="XM_032974666.1"/>
</dbReference>
<evidence type="ECO:0000256" key="5">
    <source>
        <dbReference type="ARBA" id="ARBA00022448"/>
    </source>
</evidence>
<gene>
    <name evidence="14" type="primary">SYS1</name>
</gene>
<evidence type="ECO:0000256" key="7">
    <source>
        <dbReference type="ARBA" id="ARBA00022927"/>
    </source>
</evidence>
<comment type="subcellular location">
    <subcellularLocation>
        <location evidence="1">Golgi apparatus membrane</location>
        <topology evidence="1">Multi-pass membrane protein</topology>
    </subcellularLocation>
</comment>
<evidence type="ECO:0000313" key="13">
    <source>
        <dbReference type="Proteomes" id="UP001318040"/>
    </source>
</evidence>
<feature type="transmembrane region" description="Helical" evidence="12">
    <location>
        <begin position="34"/>
        <end position="53"/>
    </location>
</feature>
<sequence length="166" mass="18980">MRWRWWCPSGMAGHFRSYAWDPVLIVSQMALMQCVFYGFLCLWLALIDVLVQANRTLDQIFSYQVLEFSTAHGRVPLIAFVLNALTCALGLWLFVRRGKQCLDFTVTTHFFHMLACWAYNASFPSALTWWLVNLVCVALMAVIGEYLCMRSELMAIPVSIGPKADL</sequence>
<dbReference type="GO" id="GO:0034067">
    <property type="term" value="P:protein localization to Golgi apparatus"/>
    <property type="evidence" value="ECO:0007669"/>
    <property type="project" value="TreeGrafter"/>
</dbReference>
<comment type="similarity">
    <text evidence="2">Belongs to the SYS1 family.</text>
</comment>
<dbReference type="AlphaFoldDB" id="A0AAJ7XDV7"/>
<keyword evidence="9" id="KW-0333">Golgi apparatus</keyword>
<dbReference type="InterPro" id="IPR019185">
    <property type="entry name" value="Integral_membrane_SYS1-rel"/>
</dbReference>
<dbReference type="KEGG" id="pmrn:116954177"/>
<comment type="subunit">
    <text evidence="3">Interacts with ARFRP1.</text>
</comment>
<dbReference type="GO" id="GO:0005802">
    <property type="term" value="C:trans-Golgi network"/>
    <property type="evidence" value="ECO:0007669"/>
    <property type="project" value="TreeGrafter"/>
</dbReference>
<keyword evidence="13" id="KW-1185">Reference proteome</keyword>
<dbReference type="PANTHER" id="PTHR12952">
    <property type="entry name" value="SYS1"/>
    <property type="match status" value="1"/>
</dbReference>
<organism evidence="13 14">
    <name type="scientific">Petromyzon marinus</name>
    <name type="common">Sea lamprey</name>
    <dbReference type="NCBI Taxonomy" id="7757"/>
    <lineage>
        <taxon>Eukaryota</taxon>
        <taxon>Metazoa</taxon>
        <taxon>Chordata</taxon>
        <taxon>Craniata</taxon>
        <taxon>Vertebrata</taxon>
        <taxon>Cyclostomata</taxon>
        <taxon>Hyperoartia</taxon>
        <taxon>Petromyzontiformes</taxon>
        <taxon>Petromyzontidae</taxon>
        <taxon>Petromyzon</taxon>
    </lineage>
</organism>
<evidence type="ECO:0000256" key="3">
    <source>
        <dbReference type="ARBA" id="ARBA00011215"/>
    </source>
</evidence>
<evidence type="ECO:0000256" key="10">
    <source>
        <dbReference type="ARBA" id="ARBA00023136"/>
    </source>
</evidence>
<evidence type="ECO:0000256" key="11">
    <source>
        <dbReference type="ARBA" id="ARBA00025508"/>
    </source>
</evidence>
<evidence type="ECO:0000256" key="1">
    <source>
        <dbReference type="ARBA" id="ARBA00004653"/>
    </source>
</evidence>
<keyword evidence="6 12" id="KW-0812">Transmembrane</keyword>
<dbReference type="CTD" id="90196"/>
<keyword evidence="5" id="KW-0813">Transport</keyword>
<evidence type="ECO:0000256" key="8">
    <source>
        <dbReference type="ARBA" id="ARBA00022989"/>
    </source>
</evidence>
<dbReference type="GO" id="GO:0005829">
    <property type="term" value="C:cytosol"/>
    <property type="evidence" value="ECO:0007669"/>
    <property type="project" value="GOC"/>
</dbReference>
<dbReference type="Proteomes" id="UP001318040">
    <property type="component" value="Chromosome 54"/>
</dbReference>
<feature type="transmembrane region" description="Helical" evidence="12">
    <location>
        <begin position="127"/>
        <end position="148"/>
    </location>
</feature>
<dbReference type="PANTHER" id="PTHR12952:SF0">
    <property type="entry name" value="PROTEIN SYS1 HOMOLOG"/>
    <property type="match status" value="1"/>
</dbReference>
<evidence type="ECO:0000256" key="12">
    <source>
        <dbReference type="SAM" id="Phobius"/>
    </source>
</evidence>
<reference evidence="14" key="1">
    <citation type="submission" date="2025-08" db="UniProtKB">
        <authorList>
            <consortium name="RefSeq"/>
        </authorList>
    </citation>
    <scope>IDENTIFICATION</scope>
    <source>
        <tissue evidence="14">Sperm</tissue>
    </source>
</reference>
<evidence type="ECO:0000256" key="2">
    <source>
        <dbReference type="ARBA" id="ARBA00008160"/>
    </source>
</evidence>
<dbReference type="GO" id="GO:0043001">
    <property type="term" value="P:Golgi to plasma membrane protein transport"/>
    <property type="evidence" value="ECO:0007669"/>
    <property type="project" value="TreeGrafter"/>
</dbReference>
<keyword evidence="8 12" id="KW-1133">Transmembrane helix</keyword>
<dbReference type="GO" id="GO:0006895">
    <property type="term" value="P:Golgi to endosome transport"/>
    <property type="evidence" value="ECO:0007669"/>
    <property type="project" value="TreeGrafter"/>
</dbReference>
<dbReference type="GeneID" id="116954177"/>
<proteinExistence type="inferred from homology"/>
<dbReference type="PIRSF" id="PIRSF031402">
    <property type="entry name" value="SYS1_homologue"/>
    <property type="match status" value="1"/>
</dbReference>
<evidence type="ECO:0000256" key="9">
    <source>
        <dbReference type="ARBA" id="ARBA00023034"/>
    </source>
</evidence>
<dbReference type="GO" id="GO:0000139">
    <property type="term" value="C:Golgi membrane"/>
    <property type="evidence" value="ECO:0007669"/>
    <property type="project" value="UniProtKB-SubCell"/>
</dbReference>
<keyword evidence="7" id="KW-0653">Protein transport</keyword>
<keyword evidence="10 12" id="KW-0472">Membrane</keyword>
<accession>A0AAJ7XDV7</accession>
<dbReference type="InterPro" id="IPR016973">
    <property type="entry name" value="Integral_membrane_SYS1"/>
</dbReference>
<feature type="transmembrane region" description="Helical" evidence="12">
    <location>
        <begin position="102"/>
        <end position="121"/>
    </location>
</feature>
<evidence type="ECO:0000313" key="14">
    <source>
        <dbReference type="RefSeq" id="XP_032830557.1"/>
    </source>
</evidence>
<evidence type="ECO:0000256" key="4">
    <source>
        <dbReference type="ARBA" id="ARBA00014516"/>
    </source>
</evidence>
<feature type="transmembrane region" description="Helical" evidence="12">
    <location>
        <begin position="73"/>
        <end position="95"/>
    </location>
</feature>
<dbReference type="Pfam" id="PF09801">
    <property type="entry name" value="SYS1"/>
    <property type="match status" value="1"/>
</dbReference>
<comment type="function">
    <text evidence="11">Involved in protein trafficking. May serve as a receptor for ARFRP1.</text>
</comment>
<protein>
    <recommendedName>
        <fullName evidence="4">Protein SYS1 homolog</fullName>
    </recommendedName>
</protein>